<dbReference type="RefSeq" id="WP_188543510.1">
    <property type="nucleotide sequence ID" value="NZ_BMCU01000001.1"/>
</dbReference>
<dbReference type="InterPro" id="IPR036318">
    <property type="entry name" value="FAD-bd_PCMH-like_sf"/>
</dbReference>
<dbReference type="Proteomes" id="UP000654257">
    <property type="component" value="Unassembled WGS sequence"/>
</dbReference>
<name>A0A917FSC5_9NOCA</name>
<dbReference type="Gene3D" id="3.30.43.10">
    <property type="entry name" value="Uridine Diphospho-n-acetylenolpyruvylglucosamine Reductase, domain 2"/>
    <property type="match status" value="1"/>
</dbReference>
<dbReference type="GO" id="GO:0080049">
    <property type="term" value="F:L-gulono-1,4-lactone dehydrogenase activity"/>
    <property type="evidence" value="ECO:0007669"/>
    <property type="project" value="TreeGrafter"/>
</dbReference>
<dbReference type="PANTHER" id="PTHR43762">
    <property type="entry name" value="L-GULONOLACTONE OXIDASE"/>
    <property type="match status" value="1"/>
</dbReference>
<dbReference type="PANTHER" id="PTHR43762:SF1">
    <property type="entry name" value="D-ARABINONO-1,4-LACTONE OXIDASE"/>
    <property type="match status" value="1"/>
</dbReference>
<dbReference type="InterPro" id="IPR016167">
    <property type="entry name" value="FAD-bd_PCMH_sub1"/>
</dbReference>
<dbReference type="InterPro" id="IPR007173">
    <property type="entry name" value="ALO_C"/>
</dbReference>
<dbReference type="PROSITE" id="PS51387">
    <property type="entry name" value="FAD_PCMH"/>
    <property type="match status" value="1"/>
</dbReference>
<dbReference type="InterPro" id="IPR016171">
    <property type="entry name" value="Vanillyl_alc_oxidase_C-sub2"/>
</dbReference>
<keyword evidence="1" id="KW-0560">Oxidoreductase</keyword>
<evidence type="ECO:0000259" key="2">
    <source>
        <dbReference type="PROSITE" id="PS51387"/>
    </source>
</evidence>
<dbReference type="NCBIfam" id="TIGR01679">
    <property type="entry name" value="bact_FAD_ox"/>
    <property type="match status" value="1"/>
</dbReference>
<organism evidence="3 4">
    <name type="scientific">Rhodococcoides trifolii</name>
    <dbReference type="NCBI Taxonomy" id="908250"/>
    <lineage>
        <taxon>Bacteria</taxon>
        <taxon>Bacillati</taxon>
        <taxon>Actinomycetota</taxon>
        <taxon>Actinomycetes</taxon>
        <taxon>Mycobacteriales</taxon>
        <taxon>Nocardiaceae</taxon>
        <taxon>Rhodococcoides</taxon>
    </lineage>
</organism>
<dbReference type="Gene3D" id="3.30.70.2520">
    <property type="match status" value="1"/>
</dbReference>
<feature type="domain" description="FAD-binding PCMH-type" evidence="2">
    <location>
        <begin position="12"/>
        <end position="181"/>
    </location>
</feature>
<accession>A0A917FSC5</accession>
<reference evidence="3" key="2">
    <citation type="submission" date="2020-09" db="EMBL/GenBank/DDBJ databases">
        <authorList>
            <person name="Sun Q."/>
            <person name="Sedlacek I."/>
        </authorList>
    </citation>
    <scope>NUCLEOTIDE SEQUENCE</scope>
    <source>
        <strain evidence="3">CCM 7905</strain>
    </source>
</reference>
<gene>
    <name evidence="3" type="ORF">GCM10007304_09620</name>
</gene>
<dbReference type="Pfam" id="PF01565">
    <property type="entry name" value="FAD_binding_4"/>
    <property type="match status" value="1"/>
</dbReference>
<dbReference type="InterPro" id="IPR016169">
    <property type="entry name" value="FAD-bd_PCMH_sub2"/>
</dbReference>
<proteinExistence type="predicted"/>
<dbReference type="GO" id="GO:0071949">
    <property type="term" value="F:FAD binding"/>
    <property type="evidence" value="ECO:0007669"/>
    <property type="project" value="InterPro"/>
</dbReference>
<protein>
    <submittedName>
        <fullName evidence="3">L-gulonolactone oxidase</fullName>
    </submittedName>
</protein>
<evidence type="ECO:0000313" key="3">
    <source>
        <dbReference type="EMBL" id="GGF97768.1"/>
    </source>
</evidence>
<dbReference type="GO" id="GO:0003885">
    <property type="term" value="F:D-arabinono-1,4-lactone oxidase activity"/>
    <property type="evidence" value="ECO:0007669"/>
    <property type="project" value="InterPro"/>
</dbReference>
<dbReference type="Gene3D" id="3.30.465.10">
    <property type="match status" value="1"/>
</dbReference>
<dbReference type="GO" id="GO:0016020">
    <property type="term" value="C:membrane"/>
    <property type="evidence" value="ECO:0007669"/>
    <property type="project" value="InterPro"/>
</dbReference>
<dbReference type="InterPro" id="IPR016166">
    <property type="entry name" value="FAD-bd_PCMH"/>
</dbReference>
<dbReference type="AlphaFoldDB" id="A0A917FSC5"/>
<sequence>MTQVWTNWAGNQQARPQAAYVPRDVDELRSVVERATASGHRVKAVGAGHSFTGVAVTDGVSVSLDHLTGIESVTRCDDGTSLVTVGAGTRLHDLGPALWERGLAMTNLGDIDAQSVAGALSTGTHGTGARFGGLASQVVGARIVLSDGDEVEATGDLLEAARLGLGALGVLTAVTLRCEPAFLLRAVEAPGRLGETLERFAATTAALDHYEFYWFPHTDRVLTKANTRRAATEAPAPLGRVRGWVDDELLSNSAFEVLNRIGAVRPTVIPAMNRLAARALSARTFTDRSYRVFASSRRVRFREMEFALAVEQVPDVLNEIRRWVDRSDYRVAFPVEVRCAAADDVWLSTAYGRATGYVAVHQYHRREPGAYFDAVEKIATAAGGRPHWGKLHTRAADDLRSTYEHFDNFVAVRDKVDPQGTFDNAYLRSVLGPRLL</sequence>
<dbReference type="EMBL" id="BMCU01000001">
    <property type="protein sequence ID" value="GGF97768.1"/>
    <property type="molecule type" value="Genomic_DNA"/>
</dbReference>
<dbReference type="InterPro" id="IPR010031">
    <property type="entry name" value="FAD_lactone_oxidase-like"/>
</dbReference>
<evidence type="ECO:0000256" key="1">
    <source>
        <dbReference type="ARBA" id="ARBA00023002"/>
    </source>
</evidence>
<dbReference type="PIRSF" id="PIRSF000136">
    <property type="entry name" value="LGO_GLO"/>
    <property type="match status" value="1"/>
</dbReference>
<reference evidence="3" key="1">
    <citation type="journal article" date="2014" name="Int. J. Syst. Evol. Microbiol.">
        <title>Complete genome sequence of Corynebacterium casei LMG S-19264T (=DSM 44701T), isolated from a smear-ripened cheese.</title>
        <authorList>
            <consortium name="US DOE Joint Genome Institute (JGI-PGF)"/>
            <person name="Walter F."/>
            <person name="Albersmeier A."/>
            <person name="Kalinowski J."/>
            <person name="Ruckert C."/>
        </authorList>
    </citation>
    <scope>NUCLEOTIDE SEQUENCE</scope>
    <source>
        <strain evidence="3">CCM 7905</strain>
    </source>
</reference>
<dbReference type="Gene3D" id="1.10.45.10">
    <property type="entry name" value="Vanillyl-alcohol Oxidase, Chain A, domain 4"/>
    <property type="match status" value="1"/>
</dbReference>
<dbReference type="SUPFAM" id="SSF56176">
    <property type="entry name" value="FAD-binding/transporter-associated domain-like"/>
    <property type="match status" value="1"/>
</dbReference>
<comment type="caution">
    <text evidence="3">The sequence shown here is derived from an EMBL/GenBank/DDBJ whole genome shotgun (WGS) entry which is preliminary data.</text>
</comment>
<evidence type="ECO:0000313" key="4">
    <source>
        <dbReference type="Proteomes" id="UP000654257"/>
    </source>
</evidence>
<keyword evidence="4" id="KW-1185">Reference proteome</keyword>
<dbReference type="InterPro" id="IPR006094">
    <property type="entry name" value="Oxid_FAD_bind_N"/>
</dbReference>
<dbReference type="Pfam" id="PF04030">
    <property type="entry name" value="ALO"/>
    <property type="match status" value="1"/>
</dbReference>